<evidence type="ECO:0000256" key="1">
    <source>
        <dbReference type="SAM" id="MobiDB-lite"/>
    </source>
</evidence>
<dbReference type="Proteomes" id="UP000803844">
    <property type="component" value="Unassembled WGS sequence"/>
</dbReference>
<accession>A0A9P5CJY0</accession>
<sequence>MGSLSLSFSRNTQEPVRNICSEHMMSGPQNSHRSHIKTPTHVQRPATVRVPFIVFPIRFVSLDQRPTDQEKEPGWLVIAMNP</sequence>
<evidence type="ECO:0000313" key="3">
    <source>
        <dbReference type="Proteomes" id="UP000803844"/>
    </source>
</evidence>
<evidence type="ECO:0000313" key="2">
    <source>
        <dbReference type="EMBL" id="KAF3761478.1"/>
    </source>
</evidence>
<protein>
    <submittedName>
        <fullName evidence="2">Uncharacterized protein</fullName>
    </submittedName>
</protein>
<organism evidence="2 3">
    <name type="scientific">Cryphonectria parasitica (strain ATCC 38755 / EP155)</name>
    <dbReference type="NCBI Taxonomy" id="660469"/>
    <lineage>
        <taxon>Eukaryota</taxon>
        <taxon>Fungi</taxon>
        <taxon>Dikarya</taxon>
        <taxon>Ascomycota</taxon>
        <taxon>Pezizomycotina</taxon>
        <taxon>Sordariomycetes</taxon>
        <taxon>Sordariomycetidae</taxon>
        <taxon>Diaporthales</taxon>
        <taxon>Cryphonectriaceae</taxon>
        <taxon>Cryphonectria-Endothia species complex</taxon>
        <taxon>Cryphonectria</taxon>
    </lineage>
</organism>
<dbReference type="RefSeq" id="XP_040772457.1">
    <property type="nucleotide sequence ID" value="XM_040923761.1"/>
</dbReference>
<proteinExistence type="predicted"/>
<keyword evidence="3" id="KW-1185">Reference proteome</keyword>
<dbReference type="EMBL" id="MU032351">
    <property type="protein sequence ID" value="KAF3761478.1"/>
    <property type="molecule type" value="Genomic_DNA"/>
</dbReference>
<dbReference type="GeneID" id="63840890"/>
<feature type="region of interest" description="Disordered" evidence="1">
    <location>
        <begin position="22"/>
        <end position="42"/>
    </location>
</feature>
<dbReference type="AlphaFoldDB" id="A0A9P5CJY0"/>
<comment type="caution">
    <text evidence="2">The sequence shown here is derived from an EMBL/GenBank/DDBJ whole genome shotgun (WGS) entry which is preliminary data.</text>
</comment>
<reference evidence="2" key="1">
    <citation type="journal article" date="2020" name="Phytopathology">
        <title>Genome sequence of the chestnut blight fungus Cryphonectria parasitica EP155: A fundamental resource for an archetypical invasive plant pathogen.</title>
        <authorList>
            <person name="Crouch J.A."/>
            <person name="Dawe A."/>
            <person name="Aerts A."/>
            <person name="Barry K."/>
            <person name="Churchill A.C.L."/>
            <person name="Grimwood J."/>
            <person name="Hillman B."/>
            <person name="Milgroom M.G."/>
            <person name="Pangilinan J."/>
            <person name="Smith M."/>
            <person name="Salamov A."/>
            <person name="Schmutz J."/>
            <person name="Yadav J."/>
            <person name="Grigoriev I.V."/>
            <person name="Nuss D."/>
        </authorList>
    </citation>
    <scope>NUCLEOTIDE SEQUENCE</scope>
    <source>
        <strain evidence="2">EP155</strain>
    </source>
</reference>
<name>A0A9P5CJY0_CRYP1</name>
<gene>
    <name evidence="2" type="ORF">M406DRAFT_357751</name>
</gene>